<dbReference type="InterPro" id="IPR000477">
    <property type="entry name" value="RT_dom"/>
</dbReference>
<accession>A0A482WTV5</accession>
<feature type="compositionally biased region" description="Low complexity" evidence="8">
    <location>
        <begin position="1270"/>
        <end position="1290"/>
    </location>
</feature>
<dbReference type="FunCoup" id="A0A482WTV5">
    <property type="interactions" value="1134"/>
</dbReference>
<feature type="compositionally biased region" description="Polar residues" evidence="8">
    <location>
        <begin position="979"/>
        <end position="1030"/>
    </location>
</feature>
<dbReference type="InParanoid" id="A0A482WTV5"/>
<dbReference type="PANTHER" id="PTHR12363">
    <property type="entry name" value="TRANSPORTIN 3 AND IMPORTIN 13"/>
    <property type="match status" value="1"/>
</dbReference>
<sequence length="1393" mass="156478">MEYSIANFEQAVSQFYHTDAVLQAQAHQWLVVAQNSQNAWSFVWELLQKERSAEVQFFAATTLHTKIMKAWSEVPAKEYGDLRKRLLESIFSYAAGPKIVLNRLCIALSAYILQTTPSYWPNAIPELLAMFQATDLQTLTPERRVWILLEVLTVIPEEFDSMSMMKGHKTTVRNELEKTTVPVLSLVQSVLAESDSTNGSEVLSQAVRCATAWLRFGVSLVECDQLVSQLIGVVMATCVSSTASEAAELSVEALDQMITHPECCNYPTVVLNFVPRILCLKDVITQCQTVGNVELMSSIYSLFIGIVETHTQLILRCFANDMRDIPVQIFQVLLSCMNSPGQYPTQEKCSQLTFMSWYLLQDELLRMNDRSELLPYVIPIFKDLVLILLRKCEYPRDMELCAEDKETFRWYRTDIADTLVYCCNVLHESVLEILLSQLQLSMTSAKSAWQPLESCLFAFAAVAENTDENESRYLPPFFAVLPTLPFDSLHLYVACTAMELVGSYSSWMNYHPELLSHVIPLLLMGLNNSETAPSATLSLKDISRECQLKLKPYSDLILHTSRTVLNEGKIKQAECIRLMYSIGNVLSVLPLETILQHLDTLILPIINQIKTLLDQEPTVTIRSDLLLRLKMIGMLFSTLDVQACKLNEDAQEGTGKEIGDGEKTGESRLQPVFLVMEHVIGVLSVVIDKWAADLDIVQAVFTVLKNGLITLLQDCLPFVPTMVDIILNSYKKLPTSAALEFAKPLSLLAGRNSTHTKHVHTLLISLTKETVALERQDSISNGDLSQCSEIVDKYLQLIAAIFRRDPLLLLEIPLFSINEVFEFENLQLKKKLDIEKQRRVECFEESLNLEEQTDKEIHVLKEEVNDLLKSIDKLKNEILEKDVVISTLKADGRVSSVIQNNKKDFITLGVDCHATEDRLRVPVEVKSFVHMSSQTKTKMTCSDCSVLREKLRGKQLELMELRQRRWEDRIEMEGERKASLNNRPIQSSYKRQPDSITKPSSFENRISKFPVSSTPRALDPSNTEQATQRLPTKKIAEKNKEVGKIKILADSHGRRLVKLVADASGGIVEGVIKPGATFDQVTSSCIQEDKGEKVVGIFLDMSRAFDSVLHNVLLHSLEALGVCDKEQAWFSSYLIGRQQFVEIEHTRKKNNHFYKYSYRSDLRILKYGVPQGSILGPLLFLCYIRGLPDLVQEPASVCLYADDANIIFSGRITDVDGTGLILDEDETELSLDEEGVGFTSVDTSLSFSSRSISSTCIACRTGGTNSKFASISSSSSPHPSSSEPSGRSFSDVYLGTTPPSGAASRVNIEPLSDILLELNKKHSDNMSRWLSAHLSRADFPSPRPSPQVKAHFAKTVIKHKNRHKLQETVREFSLVCRGLVNTEYAAAHTDTTE</sequence>
<comment type="similarity">
    <text evidence="2">Belongs to the importin beta family.</text>
</comment>
<dbReference type="GO" id="GO:0031267">
    <property type="term" value="F:small GTPase binding"/>
    <property type="evidence" value="ECO:0007669"/>
    <property type="project" value="InterPro"/>
</dbReference>
<name>A0A482WTV5_LAOST</name>
<dbReference type="Gene3D" id="1.25.10.10">
    <property type="entry name" value="Leucine-rich Repeat Variant"/>
    <property type="match status" value="2"/>
</dbReference>
<feature type="domain" description="Importin N-terminal" evidence="9">
    <location>
        <begin position="26"/>
        <end position="92"/>
    </location>
</feature>
<dbReference type="PROSITE" id="PS50878">
    <property type="entry name" value="RT_POL"/>
    <property type="match status" value="1"/>
</dbReference>
<evidence type="ECO:0000259" key="10">
    <source>
        <dbReference type="PROSITE" id="PS50878"/>
    </source>
</evidence>
<dbReference type="SUPFAM" id="SSF48371">
    <property type="entry name" value="ARM repeat"/>
    <property type="match status" value="1"/>
</dbReference>
<evidence type="ECO:0000256" key="4">
    <source>
        <dbReference type="ARBA" id="ARBA00016020"/>
    </source>
</evidence>
<dbReference type="GO" id="GO:0006606">
    <property type="term" value="P:protein import into nucleus"/>
    <property type="evidence" value="ECO:0007669"/>
    <property type="project" value="TreeGrafter"/>
</dbReference>
<evidence type="ECO:0000256" key="8">
    <source>
        <dbReference type="SAM" id="MobiDB-lite"/>
    </source>
</evidence>
<evidence type="ECO:0000256" key="1">
    <source>
        <dbReference type="ARBA" id="ARBA00004123"/>
    </source>
</evidence>
<feature type="region of interest" description="Disordered" evidence="8">
    <location>
        <begin position="1268"/>
        <end position="1294"/>
    </location>
</feature>
<dbReference type="PROSITE" id="PS50166">
    <property type="entry name" value="IMPORTIN_B_NT"/>
    <property type="match status" value="1"/>
</dbReference>
<dbReference type="PANTHER" id="PTHR12363:SF33">
    <property type="entry name" value="IMPORTIN-13"/>
    <property type="match status" value="1"/>
</dbReference>
<evidence type="ECO:0000256" key="7">
    <source>
        <dbReference type="ARBA" id="ARBA00023242"/>
    </source>
</evidence>
<evidence type="ECO:0000256" key="5">
    <source>
        <dbReference type="ARBA" id="ARBA00022448"/>
    </source>
</evidence>
<proteinExistence type="inferred from homology"/>
<dbReference type="Pfam" id="PF18773">
    <property type="entry name" value="Importin_rep"/>
    <property type="match status" value="1"/>
</dbReference>
<gene>
    <name evidence="11" type="ORF">LSTR_LSTR007304</name>
</gene>
<dbReference type="InterPro" id="IPR011989">
    <property type="entry name" value="ARM-like"/>
</dbReference>
<comment type="caution">
    <text evidence="11">The sequence shown here is derived from an EMBL/GenBank/DDBJ whole genome shotgun (WGS) entry which is preliminary data.</text>
</comment>
<dbReference type="InterPro" id="IPR016024">
    <property type="entry name" value="ARM-type_fold"/>
</dbReference>
<evidence type="ECO:0000256" key="6">
    <source>
        <dbReference type="ARBA" id="ARBA00022927"/>
    </source>
</evidence>
<keyword evidence="7" id="KW-0539">Nucleus</keyword>
<dbReference type="InterPro" id="IPR051345">
    <property type="entry name" value="Importin_beta-like_NTR"/>
</dbReference>
<dbReference type="Pfam" id="PF08389">
    <property type="entry name" value="Xpo1"/>
    <property type="match status" value="1"/>
</dbReference>
<reference evidence="11 12" key="1">
    <citation type="journal article" date="2017" name="Gigascience">
        <title>Genome sequence of the small brown planthopper, Laodelphax striatellus.</title>
        <authorList>
            <person name="Zhu J."/>
            <person name="Jiang F."/>
            <person name="Wang X."/>
            <person name="Yang P."/>
            <person name="Bao Y."/>
            <person name="Zhao W."/>
            <person name="Wang W."/>
            <person name="Lu H."/>
            <person name="Wang Q."/>
            <person name="Cui N."/>
            <person name="Li J."/>
            <person name="Chen X."/>
            <person name="Luo L."/>
            <person name="Yu J."/>
            <person name="Kang L."/>
            <person name="Cui F."/>
        </authorList>
    </citation>
    <scope>NUCLEOTIDE SEQUENCE [LARGE SCALE GENOMIC DNA]</scope>
    <source>
        <strain evidence="11">Lst14</strain>
    </source>
</reference>
<dbReference type="Proteomes" id="UP000291343">
    <property type="component" value="Unassembled WGS sequence"/>
</dbReference>
<evidence type="ECO:0000256" key="2">
    <source>
        <dbReference type="ARBA" id="ARBA00007991"/>
    </source>
</evidence>
<dbReference type="Pfam" id="PF03810">
    <property type="entry name" value="IBN_N"/>
    <property type="match status" value="1"/>
</dbReference>
<dbReference type="InterPro" id="IPR057942">
    <property type="entry name" value="TPR_TNPO3_IPO13_3rd"/>
</dbReference>
<evidence type="ECO:0000259" key="9">
    <source>
        <dbReference type="PROSITE" id="PS50166"/>
    </source>
</evidence>
<dbReference type="SMR" id="A0A482WTV5"/>
<evidence type="ECO:0000313" key="12">
    <source>
        <dbReference type="Proteomes" id="UP000291343"/>
    </source>
</evidence>
<dbReference type="InterPro" id="IPR040709">
    <property type="entry name" value="Importin_rep_1"/>
</dbReference>
<keyword evidence="5" id="KW-0813">Transport</keyword>
<dbReference type="STRING" id="195883.A0A482WTV5"/>
<dbReference type="SMART" id="SM00913">
    <property type="entry name" value="IBN_N"/>
    <property type="match status" value="1"/>
</dbReference>
<evidence type="ECO:0000256" key="3">
    <source>
        <dbReference type="ARBA" id="ARBA00011422"/>
    </source>
</evidence>
<comment type="subunit">
    <text evidence="3">Interacts with UBC9, RAN, RBM8A, eIF-1A and PAX6.</text>
</comment>
<dbReference type="Pfam" id="PF24140">
    <property type="entry name" value="TPR_TNPO3_IPO13_3rd"/>
    <property type="match status" value="1"/>
</dbReference>
<protein>
    <recommendedName>
        <fullName evidence="4">Importin-13</fullName>
    </recommendedName>
</protein>
<dbReference type="EMBL" id="QKKF02026138">
    <property type="protein sequence ID" value="RZF36601.1"/>
    <property type="molecule type" value="Genomic_DNA"/>
</dbReference>
<organism evidence="11 12">
    <name type="scientific">Laodelphax striatellus</name>
    <name type="common">Small brown planthopper</name>
    <name type="synonym">Delphax striatella</name>
    <dbReference type="NCBI Taxonomy" id="195883"/>
    <lineage>
        <taxon>Eukaryota</taxon>
        <taxon>Metazoa</taxon>
        <taxon>Ecdysozoa</taxon>
        <taxon>Arthropoda</taxon>
        <taxon>Hexapoda</taxon>
        <taxon>Insecta</taxon>
        <taxon>Pterygota</taxon>
        <taxon>Neoptera</taxon>
        <taxon>Paraneoptera</taxon>
        <taxon>Hemiptera</taxon>
        <taxon>Auchenorrhyncha</taxon>
        <taxon>Fulgoroidea</taxon>
        <taxon>Delphacidae</taxon>
        <taxon>Criomorphinae</taxon>
        <taxon>Laodelphax</taxon>
    </lineage>
</organism>
<dbReference type="GO" id="GO:0005634">
    <property type="term" value="C:nucleus"/>
    <property type="evidence" value="ECO:0007669"/>
    <property type="project" value="UniProtKB-SubCell"/>
</dbReference>
<dbReference type="Pfam" id="PF00078">
    <property type="entry name" value="RVT_1"/>
    <property type="match status" value="1"/>
</dbReference>
<dbReference type="InterPro" id="IPR001494">
    <property type="entry name" value="Importin-beta_N"/>
</dbReference>
<dbReference type="OrthoDB" id="2016913at2759"/>
<dbReference type="InterPro" id="IPR013598">
    <property type="entry name" value="Exportin-1/Importin-b-like"/>
</dbReference>
<evidence type="ECO:0000313" key="11">
    <source>
        <dbReference type="EMBL" id="RZF36601.1"/>
    </source>
</evidence>
<feature type="domain" description="Reverse transcriptase" evidence="10">
    <location>
        <begin position="969"/>
        <end position="1273"/>
    </location>
</feature>
<feature type="region of interest" description="Disordered" evidence="8">
    <location>
        <begin position="974"/>
        <end position="1031"/>
    </location>
</feature>
<dbReference type="GO" id="GO:0005737">
    <property type="term" value="C:cytoplasm"/>
    <property type="evidence" value="ECO:0007669"/>
    <property type="project" value="TreeGrafter"/>
</dbReference>
<keyword evidence="12" id="KW-1185">Reference proteome</keyword>
<comment type="subcellular location">
    <subcellularLocation>
        <location evidence="1">Nucleus</location>
    </subcellularLocation>
</comment>
<keyword evidence="6" id="KW-0653">Protein transport</keyword>